<dbReference type="AlphaFoldDB" id="A0A1H4BGA7"/>
<evidence type="ECO:0000313" key="1">
    <source>
        <dbReference type="EMBL" id="SEA47160.1"/>
    </source>
</evidence>
<accession>A0A1H4BGA7</accession>
<name>A0A1H4BGA7_9BURK</name>
<sequence length="161" mass="17583">MLAFGVFQNKALHAVDFAGLAPPHRLATEWPMHLQPYESVNGVPFTATRADVIRAHGQPRSELRNTVGLTALDYGDVVYRFQDSGRLEEVTARAELLHLGTVAVPFRDLAAFVQSADSKVFARAGFLVSPLYGIAFVPAEPGWVTALARHCVGEWRALQGV</sequence>
<reference evidence="2" key="1">
    <citation type="submission" date="2016-10" db="EMBL/GenBank/DDBJ databases">
        <authorList>
            <person name="Varghese N."/>
            <person name="Submissions S."/>
        </authorList>
    </citation>
    <scope>NUCLEOTIDE SEQUENCE [LARGE SCALE GENOMIC DNA]</scope>
    <source>
        <strain evidence="2">DSM 25157</strain>
    </source>
</reference>
<keyword evidence="2" id="KW-1185">Reference proteome</keyword>
<protein>
    <submittedName>
        <fullName evidence="1">Uncharacterized protein</fullName>
    </submittedName>
</protein>
<dbReference type="EMBL" id="FNQJ01000014">
    <property type="protein sequence ID" value="SEA47160.1"/>
    <property type="molecule type" value="Genomic_DNA"/>
</dbReference>
<evidence type="ECO:0000313" key="2">
    <source>
        <dbReference type="Proteomes" id="UP000199002"/>
    </source>
</evidence>
<gene>
    <name evidence="1" type="ORF">SAMN05421875_11453</name>
</gene>
<proteinExistence type="predicted"/>
<dbReference type="STRING" id="592050.SAMN05421875_11453"/>
<dbReference type="Proteomes" id="UP000199002">
    <property type="component" value="Unassembled WGS sequence"/>
</dbReference>
<organism evidence="1 2">
    <name type="scientific">Acidovorax soli</name>
    <dbReference type="NCBI Taxonomy" id="592050"/>
    <lineage>
        <taxon>Bacteria</taxon>
        <taxon>Pseudomonadati</taxon>
        <taxon>Pseudomonadota</taxon>
        <taxon>Betaproteobacteria</taxon>
        <taxon>Burkholderiales</taxon>
        <taxon>Comamonadaceae</taxon>
        <taxon>Acidovorax</taxon>
    </lineage>
</organism>